<proteinExistence type="predicted"/>
<reference evidence="4" key="7">
    <citation type="submission" date="2023-01" db="EMBL/GenBank/DDBJ databases">
        <title>Human gut microbiome strain richness.</title>
        <authorList>
            <person name="Chen-Liaw A."/>
        </authorList>
    </citation>
    <scope>NUCLEOTIDE SEQUENCE</scope>
    <source>
        <strain evidence="4">1001217st1_A9_1001217B_191108</strain>
    </source>
</reference>
<dbReference type="Proteomes" id="UP001148455">
    <property type="component" value="Unassembled WGS sequence"/>
</dbReference>
<evidence type="ECO:0000313" key="3">
    <source>
        <dbReference type="EMBL" id="MCZ7692945.1"/>
    </source>
</evidence>
<accession>A0A2N5NP03</accession>
<evidence type="ECO:0000313" key="5">
    <source>
        <dbReference type="EMBL" id="NSI58875.1"/>
    </source>
</evidence>
<evidence type="ECO:0000313" key="13">
    <source>
        <dbReference type="EMBL" id="RHJ14575.1"/>
    </source>
</evidence>
<dbReference type="EMBL" id="NIHS01000013">
    <property type="protein sequence ID" value="PLT72407.1"/>
    <property type="molecule type" value="Genomic_DNA"/>
</dbReference>
<dbReference type="Proteomes" id="UP000234849">
    <property type="component" value="Unassembled WGS sequence"/>
</dbReference>
<dbReference type="InterPro" id="IPR035093">
    <property type="entry name" value="RelE/ParE_toxin_dom_sf"/>
</dbReference>
<protein>
    <submittedName>
        <fullName evidence="5 7">RelE/ParE family toxin</fullName>
    </submittedName>
</protein>
<evidence type="ECO:0000313" key="2">
    <source>
        <dbReference type="EMBL" id="MCB5618995.1"/>
    </source>
</evidence>
<dbReference type="InterPro" id="IPR007712">
    <property type="entry name" value="RelE/ParE_toxin"/>
</dbReference>
<dbReference type="EMBL" id="JAAIRY010000004">
    <property type="protein sequence ID" value="NSI64490.1"/>
    <property type="molecule type" value="Genomic_DNA"/>
</dbReference>
<evidence type="ECO:0000313" key="4">
    <source>
        <dbReference type="EMBL" id="MDB8738239.1"/>
    </source>
</evidence>
<name>A0A2N5NP03_MEDGN</name>
<evidence type="ECO:0000313" key="9">
    <source>
        <dbReference type="EMBL" id="RGQ69998.1"/>
    </source>
</evidence>
<dbReference type="Proteomes" id="UP000283981">
    <property type="component" value="Unassembled WGS sequence"/>
</dbReference>
<evidence type="ECO:0000313" key="12">
    <source>
        <dbReference type="EMBL" id="RHG84472.1"/>
    </source>
</evidence>
<reference evidence="3" key="6">
    <citation type="submission" date="2022-12" db="EMBL/GenBank/DDBJ databases">
        <title>Genome of R. gnavus strain RSHDN_123.</title>
        <authorList>
            <person name="Abdugheni R."/>
        </authorList>
    </citation>
    <scope>NUCLEOTIDE SEQUENCE</scope>
    <source>
        <strain evidence="3">RSHDN_123</strain>
    </source>
</reference>
<evidence type="ECO:0000313" key="19">
    <source>
        <dbReference type="Proteomes" id="UP000285697"/>
    </source>
</evidence>
<reference evidence="5" key="3">
    <citation type="journal article" date="2020" name="Cell Host Microbe">
        <title>Functional and Genomic Variation between Human-Derived Isolates of Lachnospiraceae Reveals Inter- and Intra-Species Diversity.</title>
        <authorList>
            <person name="Sorbara M.T."/>
            <person name="Littmann E.R."/>
            <person name="Fontana E."/>
            <person name="Moody T.U."/>
            <person name="Kohout C.E."/>
            <person name="Gjonbalaj M."/>
            <person name="Eaton V."/>
            <person name="Seok R."/>
            <person name="Leiner I.M."/>
            <person name="Pamer E.G."/>
        </authorList>
    </citation>
    <scope>NUCLEOTIDE SEQUENCE</scope>
    <source>
        <strain evidence="6">MSK.11.9</strain>
        <strain evidence="5">MSK.15.32</strain>
    </source>
</reference>
<dbReference type="EMBL" id="JAQMLR010000004">
    <property type="protein sequence ID" value="MDB8738239.1"/>
    <property type="molecule type" value="Genomic_DNA"/>
</dbReference>
<evidence type="ECO:0000313" key="18">
    <source>
        <dbReference type="Proteomes" id="UP000284472"/>
    </source>
</evidence>
<evidence type="ECO:0000313" key="20">
    <source>
        <dbReference type="Proteomes" id="UP000286137"/>
    </source>
</evidence>
<dbReference type="EMBL" id="NIHM01000002">
    <property type="protein sequence ID" value="PLT57891.1"/>
    <property type="molecule type" value="Genomic_DNA"/>
</dbReference>
<comment type="caution">
    <text evidence="5">The sequence shown here is derived from an EMBL/GenBank/DDBJ whole genome shotgun (WGS) entry which is preliminary data.</text>
</comment>
<dbReference type="EMBL" id="QRIA01000004">
    <property type="protein sequence ID" value="RHG21039.1"/>
    <property type="molecule type" value="Genomic_DNA"/>
</dbReference>
<evidence type="ECO:0000313" key="17">
    <source>
        <dbReference type="Proteomes" id="UP000283992"/>
    </source>
</evidence>
<gene>
    <name evidence="7" type="ORF">CDL18_02750</name>
    <name evidence="8" type="ORF">CDL26_09020</name>
    <name evidence="13" type="ORF">DW142_05650</name>
    <name evidence="12" type="ORF">DW243_08730</name>
    <name evidence="11" type="ORF">DW270_04250</name>
    <name evidence="10" type="ORF">DW812_04635</name>
    <name evidence="9" type="ORF">DWY88_05040</name>
    <name evidence="6" type="ORF">G4981_04250</name>
    <name evidence="5" type="ORF">G4993_10755</name>
    <name evidence="2" type="ORF">LIQ08_07440</name>
    <name evidence="3" type="ORF">O8D18_02645</name>
    <name evidence="4" type="ORF">PNU63_05525</name>
</gene>
<dbReference type="EMBL" id="QRTJ01000006">
    <property type="protein sequence ID" value="RGQ69998.1"/>
    <property type="molecule type" value="Genomic_DNA"/>
</dbReference>
<dbReference type="Proteomes" id="UP001297370">
    <property type="component" value="Unassembled WGS sequence"/>
</dbReference>
<evidence type="ECO:0000313" key="16">
    <source>
        <dbReference type="Proteomes" id="UP000283981"/>
    </source>
</evidence>
<reference evidence="2" key="5">
    <citation type="submission" date="2021-10" db="EMBL/GenBank/DDBJ databases">
        <title>Collection of gut derived symbiotic bacterial strains cultured from healthy donors.</title>
        <authorList>
            <person name="Lin H."/>
            <person name="Littmann E."/>
            <person name="Claire K."/>
            <person name="Pamer E."/>
        </authorList>
    </citation>
    <scope>NUCLEOTIDE SEQUENCE</scope>
    <source>
        <strain evidence="2">MSK.23.18</strain>
    </source>
</reference>
<dbReference type="Proteomes" id="UP000283992">
    <property type="component" value="Unassembled WGS sequence"/>
</dbReference>
<evidence type="ECO:0000313" key="6">
    <source>
        <dbReference type="EMBL" id="NSI64490.1"/>
    </source>
</evidence>
<dbReference type="Proteomes" id="UP000286137">
    <property type="component" value="Unassembled WGS sequence"/>
</dbReference>
<evidence type="ECO:0000313" key="7">
    <source>
        <dbReference type="EMBL" id="PLT57891.1"/>
    </source>
</evidence>
<dbReference type="RefSeq" id="WP_004842037.1">
    <property type="nucleotide sequence ID" value="NZ_BAABSA010000024.1"/>
</dbReference>
<reference evidence="16 17" key="2">
    <citation type="submission" date="2018-08" db="EMBL/GenBank/DDBJ databases">
        <title>A genome reference for cultivated species of the human gut microbiota.</title>
        <authorList>
            <person name="Zou Y."/>
            <person name="Xue W."/>
            <person name="Luo G."/>
        </authorList>
    </citation>
    <scope>NUCLEOTIDE SEQUENCE [LARGE SCALE GENOMIC DNA]</scope>
    <source>
        <strain evidence="9 20">AF27-4BH</strain>
        <strain evidence="13 17">AM12-54</strain>
        <strain evidence="12 16">AM21-18</strain>
        <strain evidence="11 19">AM22-7AC</strain>
        <strain evidence="10 18">AM32-6</strain>
    </source>
</reference>
<sequence>MTDSYKVGYSVDALDDLREIYSYIANELLAPETATAQLGHIRKEVRSLDFMPARYALVDWEPWHSMKMHHLPVDNFIVYYLVDDEKRAVTVARIFYGGRDIEGIINSNK</sequence>
<dbReference type="Proteomes" id="UP001211731">
    <property type="component" value="Unassembled WGS sequence"/>
</dbReference>
<dbReference type="Pfam" id="PF05016">
    <property type="entry name" value="ParE_toxin"/>
    <property type="match status" value="1"/>
</dbReference>
<evidence type="ECO:0000313" key="15">
    <source>
        <dbReference type="Proteomes" id="UP000234891"/>
    </source>
</evidence>
<dbReference type="Proteomes" id="UP001296581">
    <property type="component" value="Unassembled WGS sequence"/>
</dbReference>
<dbReference type="Proteomes" id="UP000285697">
    <property type="component" value="Unassembled WGS sequence"/>
</dbReference>
<evidence type="ECO:0000313" key="14">
    <source>
        <dbReference type="Proteomes" id="UP000234849"/>
    </source>
</evidence>
<dbReference type="Proteomes" id="UP000234891">
    <property type="component" value="Unassembled WGS sequence"/>
</dbReference>
<keyword evidence="1" id="KW-1277">Toxin-antitoxin system</keyword>
<dbReference type="EMBL" id="JAPZED010000002">
    <property type="protein sequence ID" value="MCZ7692945.1"/>
    <property type="molecule type" value="Genomic_DNA"/>
</dbReference>
<dbReference type="EMBL" id="QRIS01000012">
    <property type="protein sequence ID" value="RHG84472.1"/>
    <property type="molecule type" value="Genomic_DNA"/>
</dbReference>
<dbReference type="EMBL" id="JAAIRV010000020">
    <property type="protein sequence ID" value="NSI58875.1"/>
    <property type="molecule type" value="Genomic_DNA"/>
</dbReference>
<reference evidence="5" key="4">
    <citation type="submission" date="2020-02" db="EMBL/GenBank/DDBJ databases">
        <authorList>
            <person name="Littmann E."/>
            <person name="Sorbara M."/>
        </authorList>
    </citation>
    <scope>NUCLEOTIDE SEQUENCE</scope>
    <source>
        <strain evidence="6">MSK.11.9</strain>
        <strain evidence="5">MSK.15.32</strain>
    </source>
</reference>
<reference evidence="14 15" key="1">
    <citation type="journal article" date="2017" name="Genome Med.">
        <title>A novel Ruminococcus gnavus clade enriched in inflammatory bowel disease patients.</title>
        <authorList>
            <person name="Hall A.B."/>
            <person name="Yassour M."/>
            <person name="Sauk J."/>
            <person name="Garner A."/>
            <person name="Jiang X."/>
            <person name="Arthur T."/>
            <person name="Lagoudas G.K."/>
            <person name="Vatanen T."/>
            <person name="Fornelos N."/>
            <person name="Wilson R."/>
            <person name="Bertha M."/>
            <person name="Cohen M."/>
            <person name="Garber J."/>
            <person name="Khalili H."/>
            <person name="Gevers D."/>
            <person name="Ananthakrishnan A.N."/>
            <person name="Kugathasan S."/>
            <person name="Lander E.S."/>
            <person name="Blainey P."/>
            <person name="Vlamakis H."/>
            <person name="Xavier R.J."/>
            <person name="Huttenhower C."/>
        </authorList>
    </citation>
    <scope>NUCLEOTIDE SEQUENCE [LARGE SCALE GENOMIC DNA]</scope>
    <source>
        <strain evidence="7 14">RJX1118</strain>
        <strain evidence="8 15">RJX1124</strain>
    </source>
</reference>
<dbReference type="Proteomes" id="UP000284472">
    <property type="component" value="Unassembled WGS sequence"/>
</dbReference>
<dbReference type="Gene3D" id="3.30.2310.20">
    <property type="entry name" value="RelE-like"/>
    <property type="match status" value="1"/>
</dbReference>
<evidence type="ECO:0000313" key="21">
    <source>
        <dbReference type="Proteomes" id="UP001296580"/>
    </source>
</evidence>
<dbReference type="Proteomes" id="UP001296580">
    <property type="component" value="Unassembled WGS sequence"/>
</dbReference>
<evidence type="ECO:0000313" key="8">
    <source>
        <dbReference type="EMBL" id="PLT72407.1"/>
    </source>
</evidence>
<evidence type="ECO:0000256" key="1">
    <source>
        <dbReference type="ARBA" id="ARBA00022649"/>
    </source>
</evidence>
<organism evidence="5 21">
    <name type="scientific">Mediterraneibacter gnavus</name>
    <name type="common">Ruminococcus gnavus</name>
    <dbReference type="NCBI Taxonomy" id="33038"/>
    <lineage>
        <taxon>Bacteria</taxon>
        <taxon>Bacillati</taxon>
        <taxon>Bacillota</taxon>
        <taxon>Clostridia</taxon>
        <taxon>Lachnospirales</taxon>
        <taxon>Lachnospiraceae</taxon>
        <taxon>Mediterraneibacter</taxon>
    </lineage>
</organism>
<dbReference type="GeneID" id="57433965"/>
<evidence type="ECO:0000313" key="10">
    <source>
        <dbReference type="EMBL" id="RHD08132.1"/>
    </source>
</evidence>
<dbReference type="EMBL" id="QSIR01000004">
    <property type="protein sequence ID" value="RHD08132.1"/>
    <property type="molecule type" value="Genomic_DNA"/>
</dbReference>
<dbReference type="EMBL" id="JAJBOM010000007">
    <property type="protein sequence ID" value="MCB5618995.1"/>
    <property type="molecule type" value="Genomic_DNA"/>
</dbReference>
<evidence type="ECO:0000313" key="11">
    <source>
        <dbReference type="EMBL" id="RHG21039.1"/>
    </source>
</evidence>
<dbReference type="EMBL" id="QRLN01000005">
    <property type="protein sequence ID" value="RHJ14575.1"/>
    <property type="molecule type" value="Genomic_DNA"/>
</dbReference>
<dbReference type="AlphaFoldDB" id="A0A2N5NP03"/>